<keyword evidence="1" id="KW-0378">Hydrolase</keyword>
<accession>A0A1Y5TNF6</accession>
<dbReference type="GO" id="GO:0016787">
    <property type="term" value="F:hydrolase activity"/>
    <property type="evidence" value="ECO:0007669"/>
    <property type="project" value="UniProtKB-KW"/>
</dbReference>
<dbReference type="Proteomes" id="UP000193862">
    <property type="component" value="Unassembled WGS sequence"/>
</dbReference>
<evidence type="ECO:0000313" key="1">
    <source>
        <dbReference type="EMBL" id="SLN68162.1"/>
    </source>
</evidence>
<dbReference type="InterPro" id="IPR007709">
    <property type="entry name" value="N-FG_amidohydro"/>
</dbReference>
<sequence length="286" mass="31384">MTKAPYRLTRPRVRTSAVVFCSPHSGCDYTPEFLGASQLDPHVLRSSEDAFVDRLFGDVTALGAPLLAALYPRAFVDLNRGPEELDPALITGLARPSLNPRINSGLGVIPRVVAGGRAIYPQKMPLEHARARLAAVWHPYHRTLVQLLRETRDLYGEVLLVDCHSMPREAVAGVRAASGRRPEIVIGDRFGAAASRDVVEMVETAFQRAGFQVARNTPFAGAYTAHHYGRPSLGQHAVQIEIDRSLYMDERRIEPKPEFVEVKAALMQASAQIARYGGEALPLAAE</sequence>
<keyword evidence="2" id="KW-1185">Reference proteome</keyword>
<dbReference type="Gene3D" id="3.40.630.40">
    <property type="entry name" value="Zn-dependent exopeptidases"/>
    <property type="match status" value="1"/>
</dbReference>
<dbReference type="AlphaFoldDB" id="A0A1Y5TNF6"/>
<evidence type="ECO:0000313" key="2">
    <source>
        <dbReference type="Proteomes" id="UP000193862"/>
    </source>
</evidence>
<dbReference type="OrthoDB" id="9802050at2"/>
<dbReference type="SUPFAM" id="SSF53187">
    <property type="entry name" value="Zn-dependent exopeptidases"/>
    <property type="match status" value="1"/>
</dbReference>
<name>A0A1Y5TNF6_9RHOB</name>
<reference evidence="1 2" key="1">
    <citation type="submission" date="2017-03" db="EMBL/GenBank/DDBJ databases">
        <authorList>
            <person name="Afonso C.L."/>
            <person name="Miller P.J."/>
            <person name="Scott M.A."/>
            <person name="Spackman E."/>
            <person name="Goraichik I."/>
            <person name="Dimitrov K.M."/>
            <person name="Suarez D.L."/>
            <person name="Swayne D.E."/>
        </authorList>
    </citation>
    <scope>NUCLEOTIDE SEQUENCE [LARGE SCALE GENOMIC DNA]</scope>
    <source>
        <strain evidence="1 2">CECT 8620</strain>
    </source>
</reference>
<dbReference type="Pfam" id="PF05013">
    <property type="entry name" value="FGase"/>
    <property type="match status" value="1"/>
</dbReference>
<organism evidence="1 2">
    <name type="scientific">Aquimixticola soesokkakensis</name>
    <dbReference type="NCBI Taxonomy" id="1519096"/>
    <lineage>
        <taxon>Bacteria</taxon>
        <taxon>Pseudomonadati</taxon>
        <taxon>Pseudomonadota</taxon>
        <taxon>Alphaproteobacteria</taxon>
        <taxon>Rhodobacterales</taxon>
        <taxon>Paracoccaceae</taxon>
        <taxon>Aquimixticola</taxon>
    </lineage>
</organism>
<dbReference type="EMBL" id="FWFS01000014">
    <property type="protein sequence ID" value="SLN68162.1"/>
    <property type="molecule type" value="Genomic_DNA"/>
</dbReference>
<protein>
    <submittedName>
        <fullName evidence="1">N-formylglutamate amidohydrolase</fullName>
    </submittedName>
</protein>
<proteinExistence type="predicted"/>
<gene>
    <name evidence="1" type="ORF">AQS8620_03200</name>
</gene>
<dbReference type="RefSeq" id="WP_085838002.1">
    <property type="nucleotide sequence ID" value="NZ_FWFS01000014.1"/>
</dbReference>